<dbReference type="GO" id="GO:0008270">
    <property type="term" value="F:zinc ion binding"/>
    <property type="evidence" value="ECO:0007669"/>
    <property type="project" value="UniProtKB-UniRule"/>
</dbReference>
<feature type="binding site" evidence="9">
    <location>
        <position position="110"/>
    </location>
    <ligand>
        <name>Zn(2+)</name>
        <dbReference type="ChEBI" id="CHEBI:29105"/>
    </ligand>
</feature>
<dbReference type="AlphaFoldDB" id="A0A8S1W4A2"/>
<evidence type="ECO:0000256" key="10">
    <source>
        <dbReference type="RuleBase" id="RU003956"/>
    </source>
</evidence>
<dbReference type="PANTHER" id="PTHR11002:SF76">
    <property type="entry name" value="CARBONIC ANHYDRASE"/>
    <property type="match status" value="1"/>
</dbReference>
<dbReference type="PROSITE" id="PS00705">
    <property type="entry name" value="PROK_CO2_ANHYDRASE_2"/>
    <property type="match status" value="1"/>
</dbReference>
<evidence type="ECO:0000256" key="8">
    <source>
        <dbReference type="ARBA" id="ARBA00048348"/>
    </source>
</evidence>
<name>A0A8S1W4A2_9CILI</name>
<sequence length="293" mass="33453">MSNKFVQKGISEIQKYAKALLGNKNYVQKKLAQDPNYFTKLAQGQSPKYLLIGCSDSRAPPNELTETEPGEIFIHRNIANVVNITDLNLNCVVQYAVEHLKVHNIIIMGHTYCGGVKAAMQQDSVGGLLDLWLNNIKHVYEKNQHIVNQFENENDRVACLSGLNVREQVLNMWKNPIVQKSWEIGHPVMVHGWLLRVETGYIEELQVDENIPESLSDVFRLHFKSAQQAAQNQQSNQQLNIPTSNSQKFQQMQNKLVTEFLKHSNHSQDCNHDMVNKISGALQDDPHFKKENK</sequence>
<evidence type="ECO:0000256" key="1">
    <source>
        <dbReference type="ARBA" id="ARBA00006217"/>
    </source>
</evidence>
<feature type="binding site" evidence="9">
    <location>
        <position position="113"/>
    </location>
    <ligand>
        <name>Zn(2+)</name>
        <dbReference type="ChEBI" id="CHEBI:29105"/>
    </ligand>
</feature>
<comment type="caution">
    <text evidence="11">The sequence shown here is derived from an EMBL/GenBank/DDBJ whole genome shotgun (WGS) entry which is preliminary data.</text>
</comment>
<keyword evidence="6 10" id="KW-0456">Lyase</keyword>
<evidence type="ECO:0000313" key="12">
    <source>
        <dbReference type="Proteomes" id="UP000689195"/>
    </source>
</evidence>
<feature type="binding site" evidence="9">
    <location>
        <position position="56"/>
    </location>
    <ligand>
        <name>Zn(2+)</name>
        <dbReference type="ChEBI" id="CHEBI:29105"/>
    </ligand>
</feature>
<dbReference type="CDD" id="cd00883">
    <property type="entry name" value="beta_CA_cladeA"/>
    <property type="match status" value="1"/>
</dbReference>
<dbReference type="Proteomes" id="UP000689195">
    <property type="component" value="Unassembled WGS sequence"/>
</dbReference>
<comment type="catalytic activity">
    <reaction evidence="8 10">
        <text>hydrogencarbonate + H(+) = CO2 + H2O</text>
        <dbReference type="Rhea" id="RHEA:10748"/>
        <dbReference type="ChEBI" id="CHEBI:15377"/>
        <dbReference type="ChEBI" id="CHEBI:15378"/>
        <dbReference type="ChEBI" id="CHEBI:16526"/>
        <dbReference type="ChEBI" id="CHEBI:17544"/>
        <dbReference type="EC" id="4.2.1.1"/>
    </reaction>
</comment>
<comment type="similarity">
    <text evidence="1 10">Belongs to the beta-class carbonic anhydrase family.</text>
</comment>
<accession>A0A8S1W4A2</accession>
<reference evidence="11" key="1">
    <citation type="submission" date="2021-01" db="EMBL/GenBank/DDBJ databases">
        <authorList>
            <consortium name="Genoscope - CEA"/>
            <person name="William W."/>
        </authorList>
    </citation>
    <scope>NUCLEOTIDE SEQUENCE</scope>
</reference>
<evidence type="ECO:0000256" key="2">
    <source>
        <dbReference type="ARBA" id="ARBA00012925"/>
    </source>
</evidence>
<organism evidence="11 12">
    <name type="scientific">Paramecium pentaurelia</name>
    <dbReference type="NCBI Taxonomy" id="43138"/>
    <lineage>
        <taxon>Eukaryota</taxon>
        <taxon>Sar</taxon>
        <taxon>Alveolata</taxon>
        <taxon>Ciliophora</taxon>
        <taxon>Intramacronucleata</taxon>
        <taxon>Oligohymenophorea</taxon>
        <taxon>Peniculida</taxon>
        <taxon>Parameciidae</taxon>
        <taxon>Paramecium</taxon>
    </lineage>
</organism>
<evidence type="ECO:0000256" key="6">
    <source>
        <dbReference type="ARBA" id="ARBA00023239"/>
    </source>
</evidence>
<dbReference type="FunFam" id="3.40.1050.10:FF:000001">
    <property type="entry name" value="Carbonic anhydrase"/>
    <property type="match status" value="1"/>
</dbReference>
<dbReference type="InterPro" id="IPR015892">
    <property type="entry name" value="Carbonic_anhydrase_CS"/>
</dbReference>
<dbReference type="GO" id="GO:0004089">
    <property type="term" value="F:carbonate dehydratase activity"/>
    <property type="evidence" value="ECO:0007669"/>
    <property type="project" value="UniProtKB-UniRule"/>
</dbReference>
<keyword evidence="12" id="KW-1185">Reference proteome</keyword>
<dbReference type="InterPro" id="IPR001765">
    <property type="entry name" value="Carbonic_anhydrase"/>
</dbReference>
<dbReference type="EMBL" id="CAJJDO010000081">
    <property type="protein sequence ID" value="CAD8183763.1"/>
    <property type="molecule type" value="Genomic_DNA"/>
</dbReference>
<dbReference type="OrthoDB" id="10248475at2759"/>
<dbReference type="Pfam" id="PF00484">
    <property type="entry name" value="Pro_CA"/>
    <property type="match status" value="1"/>
</dbReference>
<comment type="function">
    <text evidence="10">Reversible hydration of carbon dioxide.</text>
</comment>
<proteinExistence type="inferred from homology"/>
<dbReference type="SMART" id="SM00947">
    <property type="entry name" value="Pro_CA"/>
    <property type="match status" value="1"/>
</dbReference>
<feature type="binding site" evidence="9">
    <location>
        <position position="54"/>
    </location>
    <ligand>
        <name>Zn(2+)</name>
        <dbReference type="ChEBI" id="CHEBI:29105"/>
    </ligand>
</feature>
<dbReference type="GO" id="GO:0015976">
    <property type="term" value="P:carbon utilization"/>
    <property type="evidence" value="ECO:0007669"/>
    <property type="project" value="InterPro"/>
</dbReference>
<dbReference type="PANTHER" id="PTHR11002">
    <property type="entry name" value="CARBONIC ANHYDRASE"/>
    <property type="match status" value="1"/>
</dbReference>
<evidence type="ECO:0000256" key="7">
    <source>
        <dbReference type="ARBA" id="ARBA00031969"/>
    </source>
</evidence>
<evidence type="ECO:0000256" key="4">
    <source>
        <dbReference type="ARBA" id="ARBA00022723"/>
    </source>
</evidence>
<keyword evidence="5 9" id="KW-0862">Zinc</keyword>
<gene>
    <name evidence="11" type="ORF">PPENT_87.1.T0810165</name>
</gene>
<dbReference type="EC" id="4.2.1.1" evidence="2 10"/>
<evidence type="ECO:0000256" key="9">
    <source>
        <dbReference type="PIRSR" id="PIRSR601765-1"/>
    </source>
</evidence>
<comment type="cofactor">
    <cofactor evidence="9">
        <name>Zn(2+)</name>
        <dbReference type="ChEBI" id="CHEBI:29105"/>
    </cofactor>
    <text evidence="9">Binds 1 zinc ion per subunit.</text>
</comment>
<evidence type="ECO:0000256" key="3">
    <source>
        <dbReference type="ARBA" id="ARBA00014628"/>
    </source>
</evidence>
<evidence type="ECO:0000256" key="5">
    <source>
        <dbReference type="ARBA" id="ARBA00022833"/>
    </source>
</evidence>
<protein>
    <recommendedName>
        <fullName evidence="3 10">Carbonic anhydrase</fullName>
        <ecNumber evidence="2 10">4.2.1.1</ecNumber>
    </recommendedName>
    <alternativeName>
        <fullName evidence="7 10">Carbonate dehydratase</fullName>
    </alternativeName>
</protein>
<keyword evidence="4 9" id="KW-0479">Metal-binding</keyword>
<evidence type="ECO:0000313" key="11">
    <source>
        <dbReference type="EMBL" id="CAD8183763.1"/>
    </source>
</evidence>